<keyword evidence="6" id="KW-0418">Kinase</keyword>
<evidence type="ECO:0000256" key="9">
    <source>
        <dbReference type="SAM" id="MobiDB-lite"/>
    </source>
</evidence>
<dbReference type="SMART" id="SM00388">
    <property type="entry name" value="HisKA"/>
    <property type="match status" value="1"/>
</dbReference>
<evidence type="ECO:0000259" key="11">
    <source>
        <dbReference type="PROSITE" id="PS50109"/>
    </source>
</evidence>
<feature type="compositionally biased region" description="Low complexity" evidence="9">
    <location>
        <begin position="27"/>
        <end position="37"/>
    </location>
</feature>
<dbReference type="InterPro" id="IPR004358">
    <property type="entry name" value="Sig_transdc_His_kin-like_C"/>
</dbReference>
<dbReference type="GO" id="GO:0005524">
    <property type="term" value="F:ATP binding"/>
    <property type="evidence" value="ECO:0007669"/>
    <property type="project" value="UniProtKB-KW"/>
</dbReference>
<feature type="region of interest" description="Disordered" evidence="9">
    <location>
        <begin position="1"/>
        <end position="37"/>
    </location>
</feature>
<dbReference type="InterPro" id="IPR005467">
    <property type="entry name" value="His_kinase_dom"/>
</dbReference>
<protein>
    <recommendedName>
        <fullName evidence="2">histidine kinase</fullName>
        <ecNumber evidence="2">2.7.13.3</ecNumber>
    </recommendedName>
</protein>
<keyword evidence="3" id="KW-0597">Phosphoprotein</keyword>
<dbReference type="Proteomes" id="UP000241167">
    <property type="component" value="Unassembled WGS sequence"/>
</dbReference>
<dbReference type="EC" id="2.7.13.3" evidence="2"/>
<evidence type="ECO:0000256" key="3">
    <source>
        <dbReference type="ARBA" id="ARBA00022553"/>
    </source>
</evidence>
<organism evidence="12 13">
    <name type="scientific">Allosphingosinicella deserti</name>
    <dbReference type="NCBI Taxonomy" id="2116704"/>
    <lineage>
        <taxon>Bacteria</taxon>
        <taxon>Pseudomonadati</taxon>
        <taxon>Pseudomonadota</taxon>
        <taxon>Alphaproteobacteria</taxon>
        <taxon>Sphingomonadales</taxon>
        <taxon>Sphingomonadaceae</taxon>
        <taxon>Allosphingosinicella</taxon>
    </lineage>
</organism>
<dbReference type="InterPro" id="IPR003661">
    <property type="entry name" value="HisK_dim/P_dom"/>
</dbReference>
<dbReference type="EMBL" id="PXYI01000001">
    <property type="protein sequence ID" value="PSJ42884.1"/>
    <property type="molecule type" value="Genomic_DNA"/>
</dbReference>
<evidence type="ECO:0000313" key="13">
    <source>
        <dbReference type="Proteomes" id="UP000241167"/>
    </source>
</evidence>
<evidence type="ECO:0000256" key="4">
    <source>
        <dbReference type="ARBA" id="ARBA00022679"/>
    </source>
</evidence>
<reference evidence="12 13" key="1">
    <citation type="submission" date="2018-03" db="EMBL/GenBank/DDBJ databases">
        <title>The draft genome of Sphingosinicella sp. GL-C-18.</title>
        <authorList>
            <person name="Liu L."/>
            <person name="Li L."/>
            <person name="Liang L."/>
            <person name="Zhang X."/>
            <person name="Wang T."/>
        </authorList>
    </citation>
    <scope>NUCLEOTIDE SEQUENCE [LARGE SCALE GENOMIC DNA]</scope>
    <source>
        <strain evidence="12 13">GL-C-18</strain>
    </source>
</reference>
<keyword evidence="10" id="KW-0812">Transmembrane</keyword>
<dbReference type="AlphaFoldDB" id="A0A2P7QY42"/>
<dbReference type="CDD" id="cd00082">
    <property type="entry name" value="HisKA"/>
    <property type="match status" value="1"/>
</dbReference>
<keyword evidence="4" id="KW-0808">Transferase</keyword>
<keyword evidence="7" id="KW-0067">ATP-binding</keyword>
<feature type="transmembrane region" description="Helical" evidence="10">
    <location>
        <begin position="46"/>
        <end position="65"/>
    </location>
</feature>
<comment type="catalytic activity">
    <reaction evidence="1">
        <text>ATP + protein L-histidine = ADP + protein N-phospho-L-histidine.</text>
        <dbReference type="EC" id="2.7.13.3"/>
    </reaction>
</comment>
<accession>A0A2P7QY42</accession>
<dbReference type="PROSITE" id="PS50109">
    <property type="entry name" value="HIS_KIN"/>
    <property type="match status" value="1"/>
</dbReference>
<dbReference type="PRINTS" id="PR00344">
    <property type="entry name" value="BCTRLSENSOR"/>
</dbReference>
<keyword evidence="10" id="KW-0472">Membrane</keyword>
<dbReference type="PANTHER" id="PTHR43065">
    <property type="entry name" value="SENSOR HISTIDINE KINASE"/>
    <property type="match status" value="1"/>
</dbReference>
<keyword evidence="13" id="KW-1185">Reference proteome</keyword>
<proteinExistence type="predicted"/>
<dbReference type="Pfam" id="PF00512">
    <property type="entry name" value="HisKA"/>
    <property type="match status" value="1"/>
</dbReference>
<evidence type="ECO:0000256" key="2">
    <source>
        <dbReference type="ARBA" id="ARBA00012438"/>
    </source>
</evidence>
<dbReference type="SUPFAM" id="SSF47384">
    <property type="entry name" value="Homodimeric domain of signal transducing histidine kinase"/>
    <property type="match status" value="1"/>
</dbReference>
<feature type="domain" description="Histidine kinase" evidence="11">
    <location>
        <begin position="320"/>
        <end position="534"/>
    </location>
</feature>
<dbReference type="Gene3D" id="1.10.287.130">
    <property type="match status" value="1"/>
</dbReference>
<dbReference type="Pfam" id="PF02518">
    <property type="entry name" value="HATPase_c"/>
    <property type="match status" value="1"/>
</dbReference>
<evidence type="ECO:0000256" key="7">
    <source>
        <dbReference type="ARBA" id="ARBA00022840"/>
    </source>
</evidence>
<sequence length="544" mass="60201">MPMVPTCSGPAAWSGGGRRNRDRCMQSSSTGRSLSTSGKAGLLRSLRFEAVIVCLLVLTLLAVVFEDAILRQEIRFSPAIKPDYVGYAYSDEQIGGTSSVTADAREPMAWRCALRRTVEIPYCGYELLFDAENHQRGIDLSNVTSMKLKFDYKGPSRTVRVFFKNYDPRYSLPKRSETAKYNQIEFDYPRGTEEVTLAPDNFSVAEWWVTQHHVPPELSRPQFDNVISLSIHTGTVPGVGEHAFRIREIVLEGRRLGAAQWYLGIIAVWLVLIGGFLFYRIAHLKEEIAAREEAAEREKTIQDQLIYVSRVNAMGEMGSALAHELNQPLAAVSNYMSIAKRLLIRQREGDAAQALDAIGAAQETALRAGEIIRRLREMVRGSVTRQGERLAEIIDKIGSIAFLEADLQGIRHRVIVHDPDAHVLVDRIQVQQVLLNLIRNAFEAMQGSAVRSLVVETRAVDGPMIEIAVSDTGSGIPSDAQDMLFTAFRTTKKDGMGIGLSICRTIVEAHGGRIWAEPRAGGGTVFRFTIPEAAETEDVSAKAA</sequence>
<evidence type="ECO:0000256" key="10">
    <source>
        <dbReference type="SAM" id="Phobius"/>
    </source>
</evidence>
<keyword evidence="8" id="KW-0902">Two-component regulatory system</keyword>
<comment type="caution">
    <text evidence="12">The sequence shown here is derived from an EMBL/GenBank/DDBJ whole genome shotgun (WGS) entry which is preliminary data.</text>
</comment>
<name>A0A2P7QY42_9SPHN</name>
<dbReference type="InterPro" id="IPR003594">
    <property type="entry name" value="HATPase_dom"/>
</dbReference>
<feature type="transmembrane region" description="Helical" evidence="10">
    <location>
        <begin position="261"/>
        <end position="282"/>
    </location>
</feature>
<dbReference type="InterPro" id="IPR036097">
    <property type="entry name" value="HisK_dim/P_sf"/>
</dbReference>
<evidence type="ECO:0000256" key="1">
    <source>
        <dbReference type="ARBA" id="ARBA00000085"/>
    </source>
</evidence>
<evidence type="ECO:0000256" key="8">
    <source>
        <dbReference type="ARBA" id="ARBA00023012"/>
    </source>
</evidence>
<gene>
    <name evidence="12" type="ORF">C7I55_00215</name>
</gene>
<dbReference type="InterPro" id="IPR036890">
    <property type="entry name" value="HATPase_C_sf"/>
</dbReference>
<dbReference type="SUPFAM" id="SSF55874">
    <property type="entry name" value="ATPase domain of HSP90 chaperone/DNA topoisomerase II/histidine kinase"/>
    <property type="match status" value="1"/>
</dbReference>
<evidence type="ECO:0000256" key="6">
    <source>
        <dbReference type="ARBA" id="ARBA00022777"/>
    </source>
</evidence>
<dbReference type="PANTHER" id="PTHR43065:SF10">
    <property type="entry name" value="PEROXIDE STRESS-ACTIVATED HISTIDINE KINASE MAK3"/>
    <property type="match status" value="1"/>
</dbReference>
<evidence type="ECO:0000313" key="12">
    <source>
        <dbReference type="EMBL" id="PSJ42884.1"/>
    </source>
</evidence>
<dbReference type="SMART" id="SM00387">
    <property type="entry name" value="HATPase_c"/>
    <property type="match status" value="1"/>
</dbReference>
<evidence type="ECO:0000256" key="5">
    <source>
        <dbReference type="ARBA" id="ARBA00022741"/>
    </source>
</evidence>
<keyword evidence="10" id="KW-1133">Transmembrane helix</keyword>
<keyword evidence="5" id="KW-0547">Nucleotide-binding</keyword>
<dbReference type="GO" id="GO:0000155">
    <property type="term" value="F:phosphorelay sensor kinase activity"/>
    <property type="evidence" value="ECO:0007669"/>
    <property type="project" value="InterPro"/>
</dbReference>
<dbReference type="Gene3D" id="3.30.565.10">
    <property type="entry name" value="Histidine kinase-like ATPase, C-terminal domain"/>
    <property type="match status" value="1"/>
</dbReference>